<feature type="signal peptide" evidence="1">
    <location>
        <begin position="1"/>
        <end position="16"/>
    </location>
</feature>
<evidence type="ECO:0000313" key="2">
    <source>
        <dbReference type="EMBL" id="KAK5781793.1"/>
    </source>
</evidence>
<organism evidence="2 3">
    <name type="scientific">Arxiozyma heterogenica</name>
    <dbReference type="NCBI Taxonomy" id="278026"/>
    <lineage>
        <taxon>Eukaryota</taxon>
        <taxon>Fungi</taxon>
        <taxon>Dikarya</taxon>
        <taxon>Ascomycota</taxon>
        <taxon>Saccharomycotina</taxon>
        <taxon>Saccharomycetes</taxon>
        <taxon>Saccharomycetales</taxon>
        <taxon>Saccharomycetaceae</taxon>
        <taxon>Arxiozyma</taxon>
    </lineage>
</organism>
<reference evidence="3" key="1">
    <citation type="submission" date="2023-07" db="EMBL/GenBank/DDBJ databases">
        <title>A draft genome of Kazachstania heterogenica Y-27499.</title>
        <authorList>
            <person name="Donic C."/>
            <person name="Kralova J.S."/>
            <person name="Fidel L."/>
            <person name="Ben-Dor S."/>
            <person name="Jung S."/>
        </authorList>
    </citation>
    <scope>NUCLEOTIDE SEQUENCE [LARGE SCALE GENOMIC DNA]</scope>
    <source>
        <strain evidence="3">Y27499</strain>
    </source>
</reference>
<name>A0AAN7WJ41_9SACH</name>
<dbReference type="AlphaFoldDB" id="A0AAN7WJ41"/>
<sequence length="71" mass="8288">MFGAILVLLVLPLTDRSVIRDIYKKGRLFANETRGYNKGGICNIILHNIRSENADMRSYIVKRVFHFYRIS</sequence>
<evidence type="ECO:0000256" key="1">
    <source>
        <dbReference type="SAM" id="SignalP"/>
    </source>
</evidence>
<dbReference type="EMBL" id="JAWIZZ010000030">
    <property type="protein sequence ID" value="KAK5781793.1"/>
    <property type="molecule type" value="Genomic_DNA"/>
</dbReference>
<feature type="chain" id="PRO_5042930900" evidence="1">
    <location>
        <begin position="17"/>
        <end position="71"/>
    </location>
</feature>
<comment type="caution">
    <text evidence="2">The sequence shown here is derived from an EMBL/GenBank/DDBJ whole genome shotgun (WGS) entry which is preliminary data.</text>
</comment>
<proteinExistence type="predicted"/>
<gene>
    <name evidence="2" type="ORF">RI543_000743</name>
</gene>
<keyword evidence="1" id="KW-0732">Signal</keyword>
<accession>A0AAN7WJ41</accession>
<protein>
    <submittedName>
        <fullName evidence="2">Uncharacterized protein</fullName>
    </submittedName>
</protein>
<keyword evidence="3" id="KW-1185">Reference proteome</keyword>
<dbReference type="Proteomes" id="UP001306508">
    <property type="component" value="Unassembled WGS sequence"/>
</dbReference>
<evidence type="ECO:0000313" key="3">
    <source>
        <dbReference type="Proteomes" id="UP001306508"/>
    </source>
</evidence>